<name>A0A1G2I4K3_9BACT</name>
<dbReference type="GO" id="GO:0034204">
    <property type="term" value="P:lipid translocation"/>
    <property type="evidence" value="ECO:0007669"/>
    <property type="project" value="TreeGrafter"/>
</dbReference>
<dbReference type="PANTHER" id="PTHR47019:SF1">
    <property type="entry name" value="LIPID II FLIPPASE MURJ"/>
    <property type="match status" value="1"/>
</dbReference>
<keyword evidence="4" id="KW-0133">Cell shape</keyword>
<keyword evidence="2" id="KW-1003">Cell membrane</keyword>
<proteinExistence type="predicted"/>
<feature type="transmembrane region" description="Helical" evidence="8">
    <location>
        <begin position="149"/>
        <end position="168"/>
    </location>
</feature>
<reference evidence="9 10" key="1">
    <citation type="journal article" date="2016" name="Nat. Commun.">
        <title>Thousands of microbial genomes shed light on interconnected biogeochemical processes in an aquifer system.</title>
        <authorList>
            <person name="Anantharaman K."/>
            <person name="Brown C.T."/>
            <person name="Hug L.A."/>
            <person name="Sharon I."/>
            <person name="Castelle C.J."/>
            <person name="Probst A.J."/>
            <person name="Thomas B.C."/>
            <person name="Singh A."/>
            <person name="Wilkins M.J."/>
            <person name="Karaoz U."/>
            <person name="Brodie E.L."/>
            <person name="Williams K.H."/>
            <person name="Hubbard S.S."/>
            <person name="Banfield J.F."/>
        </authorList>
    </citation>
    <scope>NUCLEOTIDE SEQUENCE [LARGE SCALE GENOMIC DNA]</scope>
</reference>
<dbReference type="Pfam" id="PF03023">
    <property type="entry name" value="MurJ"/>
    <property type="match status" value="1"/>
</dbReference>
<organism evidence="9 10">
    <name type="scientific">Candidatus Staskawiczbacteria bacterium RIFCSPHIGHO2_02_FULL_34_9</name>
    <dbReference type="NCBI Taxonomy" id="1802206"/>
    <lineage>
        <taxon>Bacteria</taxon>
        <taxon>Candidatus Staskawicziibacteriota</taxon>
    </lineage>
</organism>
<accession>A0A1G2I4K3</accession>
<dbReference type="PANTHER" id="PTHR47019">
    <property type="entry name" value="LIPID II FLIPPASE MURJ"/>
    <property type="match status" value="1"/>
</dbReference>
<feature type="transmembrane region" description="Helical" evidence="8">
    <location>
        <begin position="455"/>
        <end position="480"/>
    </location>
</feature>
<feature type="transmembrane region" description="Helical" evidence="8">
    <location>
        <begin position="422"/>
        <end position="443"/>
    </location>
</feature>
<feature type="transmembrane region" description="Helical" evidence="8">
    <location>
        <begin position="126"/>
        <end position="143"/>
    </location>
</feature>
<dbReference type="InterPro" id="IPR051050">
    <property type="entry name" value="Lipid_II_flippase_MurJ/MviN"/>
</dbReference>
<dbReference type="AlphaFoldDB" id="A0A1G2I4K3"/>
<feature type="transmembrane region" description="Helical" evidence="8">
    <location>
        <begin position="308"/>
        <end position="329"/>
    </location>
</feature>
<keyword evidence="5" id="KW-0573">Peptidoglycan synthesis</keyword>
<dbReference type="Proteomes" id="UP000176421">
    <property type="component" value="Unassembled WGS sequence"/>
</dbReference>
<feature type="transmembrane region" description="Helical" evidence="8">
    <location>
        <begin position="384"/>
        <end position="410"/>
    </location>
</feature>
<dbReference type="GO" id="GO:0009252">
    <property type="term" value="P:peptidoglycan biosynthetic process"/>
    <property type="evidence" value="ECO:0007669"/>
    <property type="project" value="UniProtKB-KW"/>
</dbReference>
<sequence length="504" mass="56069">ELDVYYTSFRIPDFVAMVFMMGAISVAVIPIFTENLIKDKKKAFDYFANLLNLFLIILTVICSILFIFAPLLISVIAPGFSPEKKEIAVMLTRIMFLSPIIMGASNMISAVLMVFKRFLITSFSPILYNLGSIIGILLFVPYFGISGLAYGIILGALMHFFIQVPALFELGFKFKNSFSFLDKDFILTLKLTIPRAIGLAANQINLIIITAIGSLLAAGSVTIFNLANDLAMPIIGLIAIPFSTAVFPVFSMLISKGDRKGFLDRFYITAKQILFLIIPISGLCYILRAHLVRVVFGAGLFDWSATKLTAACFGIFMIGLSAQGLIYLLSKSFYALKNTVIPATVSLVSIAILPFLAMTFVHFLKYENAFSNSLIYILRIDQVSNLAVLALPLAMSIDSILQIIILMLFFKSKVKEFEFSKLSGFVLKVIIATIITVFLDYLIRQVFGGYLGSERLWVLLLQTSIVGSLGLIIYMIVAYFMKIEEVKHLRDYIITQTGFLNSKK</sequence>
<comment type="caution">
    <text evidence="9">The sequence shown here is derived from an EMBL/GenBank/DDBJ whole genome shotgun (WGS) entry which is preliminary data.</text>
</comment>
<dbReference type="EMBL" id="MHOS01000007">
    <property type="protein sequence ID" value="OGZ69557.1"/>
    <property type="molecule type" value="Genomic_DNA"/>
</dbReference>
<evidence type="ECO:0000256" key="7">
    <source>
        <dbReference type="ARBA" id="ARBA00023136"/>
    </source>
</evidence>
<evidence type="ECO:0000256" key="5">
    <source>
        <dbReference type="ARBA" id="ARBA00022984"/>
    </source>
</evidence>
<evidence type="ECO:0000256" key="6">
    <source>
        <dbReference type="ARBA" id="ARBA00022989"/>
    </source>
</evidence>
<protein>
    <recommendedName>
        <fullName evidence="11">Murein biosynthesis integral membrane protein MurJ</fullName>
    </recommendedName>
</protein>
<evidence type="ECO:0000256" key="8">
    <source>
        <dbReference type="SAM" id="Phobius"/>
    </source>
</evidence>
<dbReference type="GO" id="GO:0008360">
    <property type="term" value="P:regulation of cell shape"/>
    <property type="evidence" value="ECO:0007669"/>
    <property type="project" value="UniProtKB-KW"/>
</dbReference>
<keyword evidence="6 8" id="KW-1133">Transmembrane helix</keyword>
<feature type="non-terminal residue" evidence="9">
    <location>
        <position position="1"/>
    </location>
</feature>
<evidence type="ECO:0000256" key="3">
    <source>
        <dbReference type="ARBA" id="ARBA00022692"/>
    </source>
</evidence>
<feature type="transmembrane region" description="Helical" evidence="8">
    <location>
        <begin position="14"/>
        <end position="32"/>
    </location>
</feature>
<comment type="subcellular location">
    <subcellularLocation>
        <location evidence="1">Cell membrane</location>
        <topology evidence="1">Multi-pass membrane protein</topology>
    </subcellularLocation>
</comment>
<evidence type="ECO:0000313" key="9">
    <source>
        <dbReference type="EMBL" id="OGZ69557.1"/>
    </source>
</evidence>
<keyword evidence="3 8" id="KW-0812">Transmembrane</keyword>
<evidence type="ECO:0000256" key="1">
    <source>
        <dbReference type="ARBA" id="ARBA00004651"/>
    </source>
</evidence>
<feature type="transmembrane region" description="Helical" evidence="8">
    <location>
        <begin position="204"/>
        <end position="224"/>
    </location>
</feature>
<dbReference type="PRINTS" id="PR01806">
    <property type="entry name" value="VIRFACTRMVIN"/>
</dbReference>
<evidence type="ECO:0000313" key="10">
    <source>
        <dbReference type="Proteomes" id="UP000176421"/>
    </source>
</evidence>
<dbReference type="GO" id="GO:0005886">
    <property type="term" value="C:plasma membrane"/>
    <property type="evidence" value="ECO:0007669"/>
    <property type="project" value="UniProtKB-SubCell"/>
</dbReference>
<evidence type="ECO:0000256" key="4">
    <source>
        <dbReference type="ARBA" id="ARBA00022960"/>
    </source>
</evidence>
<feature type="transmembrane region" description="Helical" evidence="8">
    <location>
        <begin position="266"/>
        <end position="288"/>
    </location>
</feature>
<feature type="transmembrane region" description="Helical" evidence="8">
    <location>
        <begin position="96"/>
        <end position="114"/>
    </location>
</feature>
<keyword evidence="7 8" id="KW-0472">Membrane</keyword>
<feature type="transmembrane region" description="Helical" evidence="8">
    <location>
        <begin position="53"/>
        <end position="76"/>
    </location>
</feature>
<feature type="transmembrane region" description="Helical" evidence="8">
    <location>
        <begin position="230"/>
        <end position="254"/>
    </location>
</feature>
<gene>
    <name evidence="9" type="ORF">A3D35_02940</name>
</gene>
<dbReference type="GO" id="GO:0015648">
    <property type="term" value="F:lipid-linked peptidoglycan transporter activity"/>
    <property type="evidence" value="ECO:0007669"/>
    <property type="project" value="TreeGrafter"/>
</dbReference>
<evidence type="ECO:0008006" key="11">
    <source>
        <dbReference type="Google" id="ProtNLM"/>
    </source>
</evidence>
<dbReference type="STRING" id="1802206.A3D35_02940"/>
<dbReference type="InterPro" id="IPR004268">
    <property type="entry name" value="MurJ"/>
</dbReference>
<feature type="transmembrane region" description="Helical" evidence="8">
    <location>
        <begin position="341"/>
        <end position="364"/>
    </location>
</feature>
<evidence type="ECO:0000256" key="2">
    <source>
        <dbReference type="ARBA" id="ARBA00022475"/>
    </source>
</evidence>